<dbReference type="AlphaFoldDB" id="A0AAV2HPR3"/>
<feature type="region of interest" description="Disordered" evidence="1">
    <location>
        <begin position="22"/>
        <end position="47"/>
    </location>
</feature>
<reference evidence="3 4" key="1">
    <citation type="submission" date="2024-04" db="EMBL/GenBank/DDBJ databases">
        <authorList>
            <consortium name="Genoscope - CEA"/>
            <person name="William W."/>
        </authorList>
    </citation>
    <scope>NUCLEOTIDE SEQUENCE [LARGE SCALE GENOMIC DNA]</scope>
</reference>
<dbReference type="PANTHER" id="PTHR35446:SF2">
    <property type="entry name" value="CARBOXYMUCONOLACTONE DECARBOXYLASE-LIKE DOMAIN-CONTAINING PROTEIN"/>
    <property type="match status" value="1"/>
</dbReference>
<dbReference type="NCBIfam" id="TIGR01926">
    <property type="entry name" value="peroxid_rel"/>
    <property type="match status" value="1"/>
</dbReference>
<dbReference type="EMBL" id="CAXITT010000220">
    <property type="protein sequence ID" value="CAL1536077.1"/>
    <property type="molecule type" value="Genomic_DNA"/>
</dbReference>
<dbReference type="InterPro" id="IPR004675">
    <property type="entry name" value="AhpD_core"/>
</dbReference>
<protein>
    <recommendedName>
        <fullName evidence="2">Carboxymuconolactone decarboxylase-like domain-containing protein</fullName>
    </recommendedName>
</protein>
<dbReference type="Pfam" id="PF02627">
    <property type="entry name" value="CMD"/>
    <property type="match status" value="1"/>
</dbReference>
<dbReference type="PANTHER" id="PTHR35446">
    <property type="entry name" value="SI:CH211-175M2.5"/>
    <property type="match status" value="1"/>
</dbReference>
<sequence>MSLSIRHCRNLIRVLSKPTTVVRHASQGDNSKKQQISRYPIPDSSHVPEDMQRLMEEAKEKAGFVPNVFQALSHRPKELRAFVNYYDTVMEDRAGGHLSKADKEMIIVAVSAYNKCRYCIIAHSALFRIYSKNRILADQIAANWETADIDERQRSILKFAMLIATCQPLSDKDFEVLSQQGLDQEDAWDIGSVVAFFSLSNRMAFLTSMAPNEEFYMLGRLPKSPK</sequence>
<evidence type="ECO:0000259" key="2">
    <source>
        <dbReference type="Pfam" id="PF02627"/>
    </source>
</evidence>
<dbReference type="GO" id="GO:0051920">
    <property type="term" value="F:peroxiredoxin activity"/>
    <property type="evidence" value="ECO:0007669"/>
    <property type="project" value="InterPro"/>
</dbReference>
<feature type="domain" description="Carboxymuconolactone decarboxylase-like" evidence="2">
    <location>
        <begin position="76"/>
        <end position="128"/>
    </location>
</feature>
<name>A0AAV2HPR3_LYMST</name>
<dbReference type="Gene3D" id="1.20.1290.10">
    <property type="entry name" value="AhpD-like"/>
    <property type="match status" value="1"/>
</dbReference>
<dbReference type="InterPro" id="IPR010195">
    <property type="entry name" value="Uncharacterised_peroxidase-rel"/>
</dbReference>
<keyword evidence="4" id="KW-1185">Reference proteome</keyword>
<dbReference type="Gene3D" id="1.20.5.810">
    <property type="entry name" value="AhpD-like"/>
    <property type="match status" value="1"/>
</dbReference>
<dbReference type="NCBIfam" id="TIGR00778">
    <property type="entry name" value="ahpD_dom"/>
    <property type="match status" value="1"/>
</dbReference>
<evidence type="ECO:0000313" key="4">
    <source>
        <dbReference type="Proteomes" id="UP001497497"/>
    </source>
</evidence>
<gene>
    <name evidence="3" type="ORF">GSLYS_00009990001</name>
</gene>
<feature type="compositionally biased region" description="Polar residues" evidence="1">
    <location>
        <begin position="27"/>
        <end position="37"/>
    </location>
</feature>
<dbReference type="InterPro" id="IPR029032">
    <property type="entry name" value="AhpD-like"/>
</dbReference>
<evidence type="ECO:0000256" key="1">
    <source>
        <dbReference type="SAM" id="MobiDB-lite"/>
    </source>
</evidence>
<accession>A0AAV2HPR3</accession>
<evidence type="ECO:0000313" key="3">
    <source>
        <dbReference type="EMBL" id="CAL1536077.1"/>
    </source>
</evidence>
<dbReference type="Proteomes" id="UP001497497">
    <property type="component" value="Unassembled WGS sequence"/>
</dbReference>
<comment type="caution">
    <text evidence="3">The sequence shown here is derived from an EMBL/GenBank/DDBJ whole genome shotgun (WGS) entry which is preliminary data.</text>
</comment>
<organism evidence="3 4">
    <name type="scientific">Lymnaea stagnalis</name>
    <name type="common">Great pond snail</name>
    <name type="synonym">Helix stagnalis</name>
    <dbReference type="NCBI Taxonomy" id="6523"/>
    <lineage>
        <taxon>Eukaryota</taxon>
        <taxon>Metazoa</taxon>
        <taxon>Spiralia</taxon>
        <taxon>Lophotrochozoa</taxon>
        <taxon>Mollusca</taxon>
        <taxon>Gastropoda</taxon>
        <taxon>Heterobranchia</taxon>
        <taxon>Euthyneura</taxon>
        <taxon>Panpulmonata</taxon>
        <taxon>Hygrophila</taxon>
        <taxon>Lymnaeoidea</taxon>
        <taxon>Lymnaeidae</taxon>
        <taxon>Lymnaea</taxon>
    </lineage>
</organism>
<dbReference type="InterPro" id="IPR003779">
    <property type="entry name" value="CMD-like"/>
</dbReference>
<proteinExistence type="predicted"/>
<dbReference type="SUPFAM" id="SSF69118">
    <property type="entry name" value="AhpD-like"/>
    <property type="match status" value="1"/>
</dbReference>